<reference evidence="3 4" key="1">
    <citation type="journal article" date="2018" name="Mol. Plant">
        <title>The genome of Artemisia annua provides insight into the evolution of Asteraceae family and artemisinin biosynthesis.</title>
        <authorList>
            <person name="Shen Q."/>
            <person name="Zhang L."/>
            <person name="Liao Z."/>
            <person name="Wang S."/>
            <person name="Yan T."/>
            <person name="Shi P."/>
            <person name="Liu M."/>
            <person name="Fu X."/>
            <person name="Pan Q."/>
            <person name="Wang Y."/>
            <person name="Lv Z."/>
            <person name="Lu X."/>
            <person name="Zhang F."/>
            <person name="Jiang W."/>
            <person name="Ma Y."/>
            <person name="Chen M."/>
            <person name="Hao X."/>
            <person name="Li L."/>
            <person name="Tang Y."/>
            <person name="Lv G."/>
            <person name="Zhou Y."/>
            <person name="Sun X."/>
            <person name="Brodelius P.E."/>
            <person name="Rose J.K.C."/>
            <person name="Tang K."/>
        </authorList>
    </citation>
    <scope>NUCLEOTIDE SEQUENCE [LARGE SCALE GENOMIC DNA]</scope>
    <source>
        <strain evidence="4">cv. Huhao1</strain>
        <tissue evidence="3">Leaf</tissue>
    </source>
</reference>
<keyword evidence="3" id="KW-0548">Nucleotidyltransferase</keyword>
<gene>
    <name evidence="3" type="ORF">CTI12_AA444000</name>
</gene>
<feature type="region of interest" description="Disordered" evidence="2">
    <location>
        <begin position="49"/>
        <end position="84"/>
    </location>
</feature>
<comment type="caution">
    <text evidence="3">The sequence shown here is derived from an EMBL/GenBank/DDBJ whole genome shotgun (WGS) entry which is preliminary data.</text>
</comment>
<protein>
    <submittedName>
        <fullName evidence="3">Reverse transcriptase domain-containing protein</fullName>
    </submittedName>
</protein>
<evidence type="ECO:0000256" key="1">
    <source>
        <dbReference type="SAM" id="Coils"/>
    </source>
</evidence>
<sequence length="631" mass="70675">MTMNMRLKEGVDDWSIDDLFNNLRVFEQDIKGSSKSSSSAANVAFVGQGKTSTNKVSSGSFNPGSYASSSNNRERDNPSGFADEMVNTRHTDEFTSNPAFEAAVQRRVDALIPNITARIAERMQRNDPGSSGGSGGGNPPSTITTWLENFSKEKPKSFSSASSPSEAEDWLGHIEKLFEVLGCGDEFKARLATYKFEGDALNWWKSYKAAKGDDFMTTLTWAGFQEIFLLHFFLCSSRRSSSMVNTRHTDEFTSNPAFEAAVQRRVDALIPNITARIAERMQRNDPGSSGGSGGGNPPSTITTWLENFSKEKPKSFSSASSPSEAEDWLGHIEKLFEVLGCGDEFKARLATYKFEGDALNWWKSYKAAKGDDFMTTLTWAGFQEIFLLHFFLCSSRRSSSVSTIISTSTKRGFQRLMHLYKLSLYSWDVSLDKVFNRLLSLYKSPLTSTYMALLAYSARHNQVGYLKKSSKSQASIRECLHLNDALGDFKLPHKFLVEGIIKSVLHIIIFLSFIFPIASSMNINISSRNEPNITELKEACGSANLATCFKFLFKSELTEEHGFLMRMGEERNQLRSKAEKLEATIRETRFRGPFNDKAVDALHCLEETHVRLLDRLQVLDALLGETRDEAM</sequence>
<evidence type="ECO:0000313" key="3">
    <source>
        <dbReference type="EMBL" id="PWA53758.1"/>
    </source>
</evidence>
<dbReference type="Proteomes" id="UP000245207">
    <property type="component" value="Unassembled WGS sequence"/>
</dbReference>
<dbReference type="EMBL" id="PKPP01007305">
    <property type="protein sequence ID" value="PWA53758.1"/>
    <property type="molecule type" value="Genomic_DNA"/>
</dbReference>
<dbReference type="AlphaFoldDB" id="A0A2U1LXM9"/>
<keyword evidence="3" id="KW-0695">RNA-directed DNA polymerase</keyword>
<dbReference type="OrthoDB" id="2010732at2759"/>
<keyword evidence="1" id="KW-0175">Coiled coil</keyword>
<keyword evidence="3" id="KW-0808">Transferase</keyword>
<feature type="compositionally biased region" description="Polar residues" evidence="2">
    <location>
        <begin position="49"/>
        <end position="71"/>
    </location>
</feature>
<evidence type="ECO:0000313" key="4">
    <source>
        <dbReference type="Proteomes" id="UP000245207"/>
    </source>
</evidence>
<evidence type="ECO:0000256" key="2">
    <source>
        <dbReference type="SAM" id="MobiDB-lite"/>
    </source>
</evidence>
<proteinExistence type="predicted"/>
<feature type="region of interest" description="Disordered" evidence="2">
    <location>
        <begin position="122"/>
        <end position="145"/>
    </location>
</feature>
<organism evidence="3 4">
    <name type="scientific">Artemisia annua</name>
    <name type="common">Sweet wormwood</name>
    <dbReference type="NCBI Taxonomy" id="35608"/>
    <lineage>
        <taxon>Eukaryota</taxon>
        <taxon>Viridiplantae</taxon>
        <taxon>Streptophyta</taxon>
        <taxon>Embryophyta</taxon>
        <taxon>Tracheophyta</taxon>
        <taxon>Spermatophyta</taxon>
        <taxon>Magnoliopsida</taxon>
        <taxon>eudicotyledons</taxon>
        <taxon>Gunneridae</taxon>
        <taxon>Pentapetalae</taxon>
        <taxon>asterids</taxon>
        <taxon>campanulids</taxon>
        <taxon>Asterales</taxon>
        <taxon>Asteraceae</taxon>
        <taxon>Asteroideae</taxon>
        <taxon>Anthemideae</taxon>
        <taxon>Artemisiinae</taxon>
        <taxon>Artemisia</taxon>
    </lineage>
</organism>
<name>A0A2U1LXM9_ARTAN</name>
<feature type="coiled-coil region" evidence="1">
    <location>
        <begin position="564"/>
        <end position="591"/>
    </location>
</feature>
<feature type="region of interest" description="Disordered" evidence="2">
    <location>
        <begin position="280"/>
        <end position="303"/>
    </location>
</feature>
<accession>A0A2U1LXM9</accession>
<keyword evidence="4" id="KW-1185">Reference proteome</keyword>
<dbReference type="GO" id="GO:0003964">
    <property type="term" value="F:RNA-directed DNA polymerase activity"/>
    <property type="evidence" value="ECO:0007669"/>
    <property type="project" value="UniProtKB-KW"/>
</dbReference>